<keyword evidence="3" id="KW-1185">Reference proteome</keyword>
<dbReference type="Proteomes" id="UP000320762">
    <property type="component" value="Unassembled WGS sequence"/>
</dbReference>
<proteinExistence type="predicted"/>
<feature type="compositionally biased region" description="Low complexity" evidence="1">
    <location>
        <begin position="189"/>
        <end position="202"/>
    </location>
</feature>
<feature type="compositionally biased region" description="Basic residues" evidence="1">
    <location>
        <begin position="146"/>
        <end position="160"/>
    </location>
</feature>
<reference evidence="2 3" key="1">
    <citation type="journal article" date="2019" name="New Phytol.">
        <title>Comparative genomics reveals unique wood-decay strategies and fruiting body development in the Schizophyllaceae.</title>
        <authorList>
            <person name="Almasi E."/>
            <person name="Sahu N."/>
            <person name="Krizsan K."/>
            <person name="Balint B."/>
            <person name="Kovacs G.M."/>
            <person name="Kiss B."/>
            <person name="Cseklye J."/>
            <person name="Drula E."/>
            <person name="Henrissat B."/>
            <person name="Nagy I."/>
            <person name="Chovatia M."/>
            <person name="Adam C."/>
            <person name="LaButti K."/>
            <person name="Lipzen A."/>
            <person name="Riley R."/>
            <person name="Grigoriev I.V."/>
            <person name="Nagy L.G."/>
        </authorList>
    </citation>
    <scope>NUCLEOTIDE SEQUENCE [LARGE SCALE GENOMIC DNA]</scope>
    <source>
        <strain evidence="2 3">NL-1724</strain>
    </source>
</reference>
<dbReference type="EMBL" id="VDMD01000003">
    <property type="protein sequence ID" value="TRM67168.1"/>
    <property type="molecule type" value="Genomic_DNA"/>
</dbReference>
<feature type="region of interest" description="Disordered" evidence="1">
    <location>
        <begin position="1"/>
        <end position="63"/>
    </location>
</feature>
<name>A0A550CQW5_9AGAR</name>
<comment type="caution">
    <text evidence="2">The sequence shown here is derived from an EMBL/GenBank/DDBJ whole genome shotgun (WGS) entry which is preliminary data.</text>
</comment>
<gene>
    <name evidence="2" type="ORF">BD626DRAFT_484961</name>
</gene>
<protein>
    <submittedName>
        <fullName evidence="2">Uncharacterized protein</fullName>
    </submittedName>
</protein>
<evidence type="ECO:0000313" key="2">
    <source>
        <dbReference type="EMBL" id="TRM67168.1"/>
    </source>
</evidence>
<feature type="compositionally biased region" description="Pro residues" evidence="1">
    <location>
        <begin position="170"/>
        <end position="188"/>
    </location>
</feature>
<feature type="compositionally biased region" description="Gly residues" evidence="1">
    <location>
        <begin position="32"/>
        <end position="45"/>
    </location>
</feature>
<sequence length="202" mass="21644">MGAKGRARALVEGVRARRGRARTEADRRAEGGGEGVGRGATGEGGRSARGDGRWAKGGVGRKRQRAKCEGVMEGLCPRARVLVPGPTRRTFSFPARRSHSPRAVLIPRAPFSFPARRSCTRHRPAPFVHPAPSRPVRASLSPRARLSQRRGRVPAKRARHLSLPARVTCPSPPSLLPPPTSPYQPSSPTPYLSSPSSPASPP</sequence>
<dbReference type="AlphaFoldDB" id="A0A550CQW5"/>
<feature type="compositionally biased region" description="Basic and acidic residues" evidence="1">
    <location>
        <begin position="21"/>
        <end position="31"/>
    </location>
</feature>
<organism evidence="2 3">
    <name type="scientific">Schizophyllum amplum</name>
    <dbReference type="NCBI Taxonomy" id="97359"/>
    <lineage>
        <taxon>Eukaryota</taxon>
        <taxon>Fungi</taxon>
        <taxon>Dikarya</taxon>
        <taxon>Basidiomycota</taxon>
        <taxon>Agaricomycotina</taxon>
        <taxon>Agaricomycetes</taxon>
        <taxon>Agaricomycetidae</taxon>
        <taxon>Agaricales</taxon>
        <taxon>Schizophyllaceae</taxon>
        <taxon>Schizophyllum</taxon>
    </lineage>
</organism>
<feature type="region of interest" description="Disordered" evidence="1">
    <location>
        <begin position="122"/>
        <end position="202"/>
    </location>
</feature>
<accession>A0A550CQW5</accession>
<evidence type="ECO:0000313" key="3">
    <source>
        <dbReference type="Proteomes" id="UP000320762"/>
    </source>
</evidence>
<evidence type="ECO:0000256" key="1">
    <source>
        <dbReference type="SAM" id="MobiDB-lite"/>
    </source>
</evidence>